<feature type="transmembrane region" description="Helical" evidence="1">
    <location>
        <begin position="320"/>
        <end position="339"/>
    </location>
</feature>
<keyword evidence="1" id="KW-0812">Transmembrane</keyword>
<feature type="transmembrane region" description="Helical" evidence="1">
    <location>
        <begin position="110"/>
        <end position="130"/>
    </location>
</feature>
<sequence>MGPRGRLTLPGVGDPVNATSARARAAFAALALLVLVPFVTSAFDIGRGWVPVGDTAIVATRARDVFTAESPLLGQPSTAGDRVGRQVYHPGPLEFWVLAVAQRVSDTSGVTLWVTTAINAGAAITLLFWVRRIGGLAVAALACPFLLTLLWSLRGDLIVNPLNPLAAVLPFSASLVALVAASSGRRWAVTSAVLFGSYAAQAHLTFTGLVGAAAMAAVAFAGVRTLRGTPAGRKLTPDRRRRAFVVFVALALCWAAPAVDAVLHEGGNVGALLSTGSALSQETIGSAQAVDISVRAIGLRPAWAQAGMDGPSLLARPTSAQRLSAAMLLVAGLVVSVACRRRAPAVGAAFAVSLSVLVAGTALMSRIPNEIVNITSIGNFLWLWPTSTLLWATPLFGIGSLLVLRAPRPSARIAPALAVTAAAALAVACVVTPSHRPAPRDIPRYTHDLVRQLEGRLDRDLTYTFDIDRRIRDNEITHAVMHQLIRRGFDLRVQEGFEASFGDRRSQGHERTGGTLVLQRDRSPAPPPVPGADLVAQWVPPEESLLRLRVAEEQLARRIELEGGTDAVVLALPGAPPETRSPAELATGPFTELVDLRFTVAEARVWKETKALGRAVSAPIYHVTVHLVPPAPAPVPAG</sequence>
<name>A0A6J4J0T0_9ACTN</name>
<feature type="transmembrane region" description="Helical" evidence="1">
    <location>
        <begin position="416"/>
        <end position="434"/>
    </location>
</feature>
<evidence type="ECO:0000256" key="1">
    <source>
        <dbReference type="SAM" id="Phobius"/>
    </source>
</evidence>
<evidence type="ECO:0008006" key="3">
    <source>
        <dbReference type="Google" id="ProtNLM"/>
    </source>
</evidence>
<proteinExistence type="predicted"/>
<feature type="transmembrane region" description="Helical" evidence="1">
    <location>
        <begin position="136"/>
        <end position="153"/>
    </location>
</feature>
<evidence type="ECO:0000313" key="2">
    <source>
        <dbReference type="EMBL" id="CAA9263797.1"/>
    </source>
</evidence>
<organism evidence="2">
    <name type="scientific">uncultured Acidimicrobiales bacterium</name>
    <dbReference type="NCBI Taxonomy" id="310071"/>
    <lineage>
        <taxon>Bacteria</taxon>
        <taxon>Bacillati</taxon>
        <taxon>Actinomycetota</taxon>
        <taxon>Acidimicrobiia</taxon>
        <taxon>Acidimicrobiales</taxon>
        <taxon>environmental samples</taxon>
    </lineage>
</organism>
<reference evidence="2" key="1">
    <citation type="submission" date="2020-02" db="EMBL/GenBank/DDBJ databases">
        <authorList>
            <person name="Meier V. D."/>
        </authorList>
    </citation>
    <scope>NUCLEOTIDE SEQUENCE</scope>
    <source>
        <strain evidence="2">AVDCRST_MAG50</strain>
    </source>
</reference>
<feature type="transmembrane region" description="Helical" evidence="1">
    <location>
        <begin position="25"/>
        <end position="43"/>
    </location>
</feature>
<feature type="transmembrane region" description="Helical" evidence="1">
    <location>
        <begin position="165"/>
        <end position="184"/>
    </location>
</feature>
<dbReference type="AlphaFoldDB" id="A0A6J4J0T0"/>
<feature type="transmembrane region" description="Helical" evidence="1">
    <location>
        <begin position="346"/>
        <end position="368"/>
    </location>
</feature>
<feature type="transmembrane region" description="Helical" evidence="1">
    <location>
        <begin position="380"/>
        <end position="404"/>
    </location>
</feature>
<protein>
    <recommendedName>
        <fullName evidence="3">Glycosyltransferase RgtA/B/C/D-like domain-containing protein</fullName>
    </recommendedName>
</protein>
<dbReference type="EMBL" id="CADCTF010000142">
    <property type="protein sequence ID" value="CAA9263797.1"/>
    <property type="molecule type" value="Genomic_DNA"/>
</dbReference>
<keyword evidence="1" id="KW-0472">Membrane</keyword>
<keyword evidence="1" id="KW-1133">Transmembrane helix</keyword>
<feature type="transmembrane region" description="Helical" evidence="1">
    <location>
        <begin position="244"/>
        <end position="263"/>
    </location>
</feature>
<gene>
    <name evidence="2" type="ORF">AVDCRST_MAG50-3035</name>
</gene>
<feature type="transmembrane region" description="Helical" evidence="1">
    <location>
        <begin position="204"/>
        <end position="223"/>
    </location>
</feature>
<accession>A0A6J4J0T0</accession>